<keyword evidence="1" id="KW-0472">Membrane</keyword>
<organism evidence="2 3">
    <name type="scientific">Lactococcus termiticola</name>
    <dbReference type="NCBI Taxonomy" id="2169526"/>
    <lineage>
        <taxon>Bacteria</taxon>
        <taxon>Bacillati</taxon>
        <taxon>Bacillota</taxon>
        <taxon>Bacilli</taxon>
        <taxon>Lactobacillales</taxon>
        <taxon>Streptococcaceae</taxon>
        <taxon>Lactococcus</taxon>
    </lineage>
</organism>
<feature type="transmembrane region" description="Helical" evidence="1">
    <location>
        <begin position="104"/>
        <end position="123"/>
    </location>
</feature>
<feature type="transmembrane region" description="Helical" evidence="1">
    <location>
        <begin position="129"/>
        <end position="149"/>
    </location>
</feature>
<dbReference type="AlphaFoldDB" id="A0A2R5HKN8"/>
<dbReference type="Pfam" id="PF09900">
    <property type="entry name" value="DUF2127"/>
    <property type="match status" value="1"/>
</dbReference>
<proteinExistence type="predicted"/>
<keyword evidence="3" id="KW-1185">Reference proteome</keyword>
<keyword evidence="1" id="KW-1133">Transmembrane helix</keyword>
<feature type="transmembrane region" description="Helical" evidence="1">
    <location>
        <begin position="79"/>
        <end position="99"/>
    </location>
</feature>
<sequence>MAINKEKEMKVVDTTFNIILVFKSLFALFETLAGGALFFVSPGQINGAISWLTGGRVHEHLIAHAMQHFGSGSLASVQLMAAAYLFIHGVVKLLTLVLLWKRVLWAYPLSILVFVGFIVYQTYELVSKHSMVMIFVIIVDILMIVLTWIEYQNMKVSLQKEKKQIPVR</sequence>
<dbReference type="OrthoDB" id="8393979at2"/>
<dbReference type="InterPro" id="IPR021125">
    <property type="entry name" value="DUF2127"/>
</dbReference>
<protein>
    <submittedName>
        <fullName evidence="2">Putative membrane protein</fullName>
    </submittedName>
</protein>
<accession>A0A2R5HKN8</accession>
<evidence type="ECO:0000313" key="3">
    <source>
        <dbReference type="Proteomes" id="UP000245021"/>
    </source>
</evidence>
<dbReference type="RefSeq" id="WP_109246436.1">
    <property type="nucleotide sequence ID" value="NZ_BFFO01000014.1"/>
</dbReference>
<dbReference type="PIRSF" id="PIRSF034455">
    <property type="entry name" value="UCP034455"/>
    <property type="match status" value="1"/>
</dbReference>
<evidence type="ECO:0000313" key="2">
    <source>
        <dbReference type="EMBL" id="GBG97480.1"/>
    </source>
</evidence>
<name>A0A2R5HKN8_9LACT</name>
<gene>
    <name evidence="2" type="ORF">NtB2_01626</name>
</gene>
<feature type="transmembrane region" description="Helical" evidence="1">
    <location>
        <begin position="20"/>
        <end position="40"/>
    </location>
</feature>
<comment type="caution">
    <text evidence="2">The sequence shown here is derived from an EMBL/GenBank/DDBJ whole genome shotgun (WGS) entry which is preliminary data.</text>
</comment>
<reference evidence="2 3" key="1">
    <citation type="journal article" date="2018" name="Genome Announc.">
        <title>Draft Genome Sequence of Lactococcus sp. Strain NtB2 (JCM 32569), Isolated from the Gut of the Higher Termite Nasutitermes takasagoensis.</title>
        <authorList>
            <person name="Noda S."/>
            <person name="Aihara C."/>
            <person name="Yuki M."/>
            <person name="Ohkuma M."/>
        </authorList>
    </citation>
    <scope>NUCLEOTIDE SEQUENCE [LARGE SCALE GENOMIC DNA]</scope>
    <source>
        <strain evidence="2 3">NtB2</strain>
    </source>
</reference>
<dbReference type="Proteomes" id="UP000245021">
    <property type="component" value="Unassembled WGS sequence"/>
</dbReference>
<evidence type="ECO:0000256" key="1">
    <source>
        <dbReference type="SAM" id="Phobius"/>
    </source>
</evidence>
<keyword evidence="1" id="KW-0812">Transmembrane</keyword>
<dbReference type="InterPro" id="IPR014591">
    <property type="entry name" value="UCP034455"/>
</dbReference>
<dbReference type="EMBL" id="BFFO01000014">
    <property type="protein sequence ID" value="GBG97480.1"/>
    <property type="molecule type" value="Genomic_DNA"/>
</dbReference>